<dbReference type="Gene3D" id="3.30.70.270">
    <property type="match status" value="1"/>
</dbReference>
<dbReference type="EMBL" id="FN653148">
    <property type="protein sequence ID" value="CBY12922.1"/>
    <property type="molecule type" value="Genomic_DNA"/>
</dbReference>
<dbReference type="Gene3D" id="3.10.20.370">
    <property type="match status" value="1"/>
</dbReference>
<evidence type="ECO:0000256" key="1">
    <source>
        <dbReference type="ARBA" id="ARBA00023268"/>
    </source>
</evidence>
<dbReference type="CDD" id="cd09274">
    <property type="entry name" value="RNase_HI_RT_Ty3"/>
    <property type="match status" value="1"/>
</dbReference>
<dbReference type="InterPro" id="IPR041577">
    <property type="entry name" value="RT_RNaseH_2"/>
</dbReference>
<dbReference type="GO" id="GO:0003824">
    <property type="term" value="F:catalytic activity"/>
    <property type="evidence" value="ECO:0007669"/>
    <property type="project" value="UniProtKB-KW"/>
</dbReference>
<dbReference type="SUPFAM" id="SSF56672">
    <property type="entry name" value="DNA/RNA polymerases"/>
    <property type="match status" value="1"/>
</dbReference>
<proteinExistence type="predicted"/>
<organism evidence="3">
    <name type="scientific">Oikopleura dioica</name>
    <name type="common">Tunicate</name>
    <dbReference type="NCBI Taxonomy" id="34765"/>
    <lineage>
        <taxon>Eukaryota</taxon>
        <taxon>Metazoa</taxon>
        <taxon>Chordata</taxon>
        <taxon>Tunicata</taxon>
        <taxon>Appendicularia</taxon>
        <taxon>Copelata</taxon>
        <taxon>Oikopleuridae</taxon>
        <taxon>Oikopleura</taxon>
    </lineage>
</organism>
<name>E4XT60_OIKDI</name>
<keyword evidence="1" id="KW-0511">Multifunctional enzyme</keyword>
<dbReference type="InterPro" id="IPR043128">
    <property type="entry name" value="Rev_trsase/Diguanyl_cyclase"/>
</dbReference>
<keyword evidence="4" id="KW-1185">Reference proteome</keyword>
<dbReference type="OrthoDB" id="427924at2759"/>
<accession>E4XT60</accession>
<dbReference type="InParanoid" id="E4XT60"/>
<dbReference type="PANTHER" id="PTHR37984:SF5">
    <property type="entry name" value="PROTEIN NYNRIN-LIKE"/>
    <property type="match status" value="1"/>
</dbReference>
<evidence type="ECO:0000313" key="4">
    <source>
        <dbReference type="Proteomes" id="UP000001307"/>
    </source>
</evidence>
<dbReference type="InterPro" id="IPR043502">
    <property type="entry name" value="DNA/RNA_pol_sf"/>
</dbReference>
<gene>
    <name evidence="3" type="ORF">GSOID_T00002988001</name>
</gene>
<dbReference type="Pfam" id="PF17919">
    <property type="entry name" value="RT_RNaseH_2"/>
    <property type="match status" value="1"/>
</dbReference>
<dbReference type="Proteomes" id="UP000001307">
    <property type="component" value="Unassembled WGS sequence"/>
</dbReference>
<reference evidence="3" key="1">
    <citation type="journal article" date="2010" name="Science">
        <title>Plasticity of animal genome architecture unmasked by rapid evolution of a pelagic tunicate.</title>
        <authorList>
            <person name="Denoeud F."/>
            <person name="Henriet S."/>
            <person name="Mungpakdee S."/>
            <person name="Aury J.M."/>
            <person name="Da Silva C."/>
            <person name="Brinkmann H."/>
            <person name="Mikhaleva J."/>
            <person name="Olsen L.C."/>
            <person name="Jubin C."/>
            <person name="Canestro C."/>
            <person name="Bouquet J.M."/>
            <person name="Danks G."/>
            <person name="Poulain J."/>
            <person name="Campsteijn C."/>
            <person name="Adamski M."/>
            <person name="Cross I."/>
            <person name="Yadetie F."/>
            <person name="Muffato M."/>
            <person name="Louis A."/>
            <person name="Butcher S."/>
            <person name="Tsagkogeorga G."/>
            <person name="Konrad A."/>
            <person name="Singh S."/>
            <person name="Jensen M.F."/>
            <person name="Cong E.H."/>
            <person name="Eikeseth-Otteraa H."/>
            <person name="Noel B."/>
            <person name="Anthouard V."/>
            <person name="Porcel B.M."/>
            <person name="Kachouri-Lafond R."/>
            <person name="Nishino A."/>
            <person name="Ugolini M."/>
            <person name="Chourrout P."/>
            <person name="Nishida H."/>
            <person name="Aasland R."/>
            <person name="Huzurbazar S."/>
            <person name="Westhof E."/>
            <person name="Delsuc F."/>
            <person name="Lehrach H."/>
            <person name="Reinhardt R."/>
            <person name="Weissenbach J."/>
            <person name="Roy S.W."/>
            <person name="Artiguenave F."/>
            <person name="Postlethwait J.H."/>
            <person name="Manak J.R."/>
            <person name="Thompson E.M."/>
            <person name="Jaillon O."/>
            <person name="Du Pasquier L."/>
            <person name="Boudinot P."/>
            <person name="Liberles D.A."/>
            <person name="Volff J.N."/>
            <person name="Philippe H."/>
            <person name="Lenhard B."/>
            <person name="Roest Crollius H."/>
            <person name="Wincker P."/>
            <person name="Chourrout D."/>
        </authorList>
    </citation>
    <scope>NUCLEOTIDE SEQUENCE [LARGE SCALE GENOMIC DNA]</scope>
</reference>
<evidence type="ECO:0000313" key="3">
    <source>
        <dbReference type="EMBL" id="CBY12922.1"/>
    </source>
</evidence>
<dbReference type="PANTHER" id="PTHR37984">
    <property type="entry name" value="PROTEIN CBG26694"/>
    <property type="match status" value="1"/>
</dbReference>
<feature type="domain" description="Reverse transcriptase/retrotransposon-derived protein RNase H-like" evidence="2">
    <location>
        <begin position="60"/>
        <end position="158"/>
    </location>
</feature>
<dbReference type="FunFam" id="3.10.20.370:FF:000001">
    <property type="entry name" value="Retrovirus-related Pol polyprotein from transposon 17.6-like protein"/>
    <property type="match status" value="1"/>
</dbReference>
<dbReference type="AlphaFoldDB" id="E4XT60"/>
<sequence>MTPPKTYRGLQTLIGCMNWLRCHAAARDHENIAAQSFSAVIKPITSLLKVNRPGKGKLIWTKEAQQALEIIKDRISSPTMIYHPDWTLPFVLTCDASKYAMGYILTQIKDGRSQIIRVNSKTFSETQCRYSATEREALCIVWAVVDAKVYLRGRKFTVRSDHRALTFLDAKIPKNDKIARWWNSQYNFLVTYVPGKENCVADFLSRNPEQVPAISNNKIVEHAGRFEKLGQYEIYIPSWMDIGEDAHIHIDGDDLTMPEPVVAHVTSSSADVRTAVKTQIASSEYSDPPIKAIIDSVEHNFPFPETKTDEEALWLYRHRK</sequence>
<dbReference type="InterPro" id="IPR050951">
    <property type="entry name" value="Retrovirus_Pol_polyprotein"/>
</dbReference>
<evidence type="ECO:0000259" key="2">
    <source>
        <dbReference type="Pfam" id="PF17919"/>
    </source>
</evidence>
<protein>
    <recommendedName>
        <fullName evidence="2">Reverse transcriptase/retrotransposon-derived protein RNase H-like domain-containing protein</fullName>
    </recommendedName>
</protein>